<accession>A0ABX1D2Q6</accession>
<protein>
    <submittedName>
        <fullName evidence="2">Uncharacterized protein</fullName>
    </submittedName>
</protein>
<dbReference type="EMBL" id="JAAVJR010000454">
    <property type="protein sequence ID" value="NJW54747.1"/>
    <property type="molecule type" value="Genomic_DNA"/>
</dbReference>
<comment type="caution">
    <text evidence="2">The sequence shown here is derived from an EMBL/GenBank/DDBJ whole genome shotgun (WGS) entry which is preliminary data.</text>
</comment>
<evidence type="ECO:0000313" key="2">
    <source>
        <dbReference type="EMBL" id="NJW54747.1"/>
    </source>
</evidence>
<feature type="non-terminal residue" evidence="2">
    <location>
        <position position="1"/>
    </location>
</feature>
<organism evidence="2 3">
    <name type="scientific">Salinimicrobium oceani</name>
    <dbReference type="NCBI Taxonomy" id="2722702"/>
    <lineage>
        <taxon>Bacteria</taxon>
        <taxon>Pseudomonadati</taxon>
        <taxon>Bacteroidota</taxon>
        <taxon>Flavobacteriia</taxon>
        <taxon>Flavobacteriales</taxon>
        <taxon>Flavobacteriaceae</taxon>
        <taxon>Salinimicrobium</taxon>
    </lineage>
</organism>
<gene>
    <name evidence="2" type="ORF">HC175_17690</name>
</gene>
<reference evidence="2 3" key="1">
    <citation type="submission" date="2020-03" db="EMBL/GenBank/DDBJ databases">
        <title>Salinimicrobium sp. nov, isolated from SCS.</title>
        <authorList>
            <person name="Cao W.R."/>
        </authorList>
    </citation>
    <scope>NUCLEOTIDE SEQUENCE [LARGE SCALE GENOMIC DNA]</scope>
    <source>
        <strain evidence="3">J15B91</strain>
    </source>
</reference>
<feature type="region of interest" description="Disordered" evidence="1">
    <location>
        <begin position="1"/>
        <end position="27"/>
    </location>
</feature>
<sequence length="112" mass="12692">IADGRENENPVSAISRNHPHYLSQGSINTSTRSRVDWVAVQLADQNAYAIVNSRLFDLRAGRLILVAPQKDGSIRFYQTDAPPMNLEEQKEYIGNLSHQQKLIDFLNNENNI</sequence>
<proteinExistence type="predicted"/>
<dbReference type="Proteomes" id="UP000703674">
    <property type="component" value="Unassembled WGS sequence"/>
</dbReference>
<name>A0ABX1D2Q6_9FLAO</name>
<evidence type="ECO:0000313" key="3">
    <source>
        <dbReference type="Proteomes" id="UP000703674"/>
    </source>
</evidence>
<dbReference type="RefSeq" id="WP_168139595.1">
    <property type="nucleotide sequence ID" value="NZ_JAAVJR010000454.1"/>
</dbReference>
<evidence type="ECO:0000256" key="1">
    <source>
        <dbReference type="SAM" id="MobiDB-lite"/>
    </source>
</evidence>
<keyword evidence="3" id="KW-1185">Reference proteome</keyword>